<name>A0A2P2NS37_RHIMU</name>
<dbReference type="AlphaFoldDB" id="A0A2P2NS37"/>
<evidence type="ECO:0000313" key="1">
    <source>
        <dbReference type="EMBL" id="MBX45332.1"/>
    </source>
</evidence>
<proteinExistence type="predicted"/>
<accession>A0A2P2NS37</accession>
<organism evidence="1">
    <name type="scientific">Rhizophora mucronata</name>
    <name type="common">Asiatic mangrove</name>
    <dbReference type="NCBI Taxonomy" id="61149"/>
    <lineage>
        <taxon>Eukaryota</taxon>
        <taxon>Viridiplantae</taxon>
        <taxon>Streptophyta</taxon>
        <taxon>Embryophyta</taxon>
        <taxon>Tracheophyta</taxon>
        <taxon>Spermatophyta</taxon>
        <taxon>Magnoliopsida</taxon>
        <taxon>eudicotyledons</taxon>
        <taxon>Gunneridae</taxon>
        <taxon>Pentapetalae</taxon>
        <taxon>rosids</taxon>
        <taxon>fabids</taxon>
        <taxon>Malpighiales</taxon>
        <taxon>Rhizophoraceae</taxon>
        <taxon>Rhizophora</taxon>
    </lineage>
</organism>
<sequence length="27" mass="3116">MLCQEAFIINPMAFISEPNQTKAFFHS</sequence>
<reference evidence="1" key="1">
    <citation type="submission" date="2018-02" db="EMBL/GenBank/DDBJ databases">
        <title>Rhizophora mucronata_Transcriptome.</title>
        <authorList>
            <person name="Meera S.P."/>
            <person name="Sreeshan A."/>
            <person name="Augustine A."/>
        </authorList>
    </citation>
    <scope>NUCLEOTIDE SEQUENCE</scope>
    <source>
        <tissue evidence="1">Leaf</tissue>
    </source>
</reference>
<dbReference type="EMBL" id="GGEC01064848">
    <property type="protein sequence ID" value="MBX45332.1"/>
    <property type="molecule type" value="Transcribed_RNA"/>
</dbReference>
<protein>
    <submittedName>
        <fullName evidence="1">Uncharacterized protein</fullName>
    </submittedName>
</protein>